<protein>
    <submittedName>
        <fullName evidence="1">Murein hydrolase activator NlpD</fullName>
    </submittedName>
</protein>
<evidence type="ECO:0000313" key="1">
    <source>
        <dbReference type="EMBL" id="KAK3920497.1"/>
    </source>
</evidence>
<sequence length="57" mass="6768">FFPENYRIVQGDSYLPLDQAPREGSPADTVSRAEMQFFLKFFLGTNFRLGKQFKKWF</sequence>
<feature type="non-terminal residue" evidence="1">
    <location>
        <position position="1"/>
    </location>
</feature>
<comment type="caution">
    <text evidence="1">The sequence shown here is derived from an EMBL/GenBank/DDBJ whole genome shotgun (WGS) entry which is preliminary data.</text>
</comment>
<name>A0AAE1LJL5_9NEOP</name>
<organism evidence="1 2">
    <name type="scientific">Frankliniella fusca</name>
    <dbReference type="NCBI Taxonomy" id="407009"/>
    <lineage>
        <taxon>Eukaryota</taxon>
        <taxon>Metazoa</taxon>
        <taxon>Ecdysozoa</taxon>
        <taxon>Arthropoda</taxon>
        <taxon>Hexapoda</taxon>
        <taxon>Insecta</taxon>
        <taxon>Pterygota</taxon>
        <taxon>Neoptera</taxon>
        <taxon>Paraneoptera</taxon>
        <taxon>Thysanoptera</taxon>
        <taxon>Terebrantia</taxon>
        <taxon>Thripoidea</taxon>
        <taxon>Thripidae</taxon>
        <taxon>Frankliniella</taxon>
    </lineage>
</organism>
<keyword evidence="2" id="KW-1185">Reference proteome</keyword>
<dbReference type="AlphaFoldDB" id="A0AAE1LJL5"/>
<dbReference type="EMBL" id="JAHWGI010001006">
    <property type="protein sequence ID" value="KAK3920497.1"/>
    <property type="molecule type" value="Genomic_DNA"/>
</dbReference>
<accession>A0AAE1LJL5</accession>
<dbReference type="Proteomes" id="UP001219518">
    <property type="component" value="Unassembled WGS sequence"/>
</dbReference>
<reference evidence="1" key="2">
    <citation type="journal article" date="2023" name="BMC Genomics">
        <title>Pest status, molecular evolution, and epigenetic factors derived from the genome assembly of Frankliniella fusca, a thysanopteran phytovirus vector.</title>
        <authorList>
            <person name="Catto M.A."/>
            <person name="Labadie P.E."/>
            <person name="Jacobson A.L."/>
            <person name="Kennedy G.G."/>
            <person name="Srinivasan R."/>
            <person name="Hunt B.G."/>
        </authorList>
    </citation>
    <scope>NUCLEOTIDE SEQUENCE</scope>
    <source>
        <strain evidence="1">PL_HMW_Pooled</strain>
    </source>
</reference>
<gene>
    <name evidence="1" type="ORF">KUF71_009768</name>
</gene>
<keyword evidence="1" id="KW-0378">Hydrolase</keyword>
<evidence type="ECO:0000313" key="2">
    <source>
        <dbReference type="Proteomes" id="UP001219518"/>
    </source>
</evidence>
<reference evidence="1" key="1">
    <citation type="submission" date="2021-07" db="EMBL/GenBank/DDBJ databases">
        <authorList>
            <person name="Catto M.A."/>
            <person name="Jacobson A."/>
            <person name="Kennedy G."/>
            <person name="Labadie P."/>
            <person name="Hunt B.G."/>
            <person name="Srinivasan R."/>
        </authorList>
    </citation>
    <scope>NUCLEOTIDE SEQUENCE</scope>
    <source>
        <strain evidence="1">PL_HMW_Pooled</strain>
        <tissue evidence="1">Head</tissue>
    </source>
</reference>
<proteinExistence type="predicted"/>
<dbReference type="GO" id="GO:0016787">
    <property type="term" value="F:hydrolase activity"/>
    <property type="evidence" value="ECO:0007669"/>
    <property type="project" value="UniProtKB-KW"/>
</dbReference>